<protein>
    <submittedName>
        <fullName evidence="1">Uncharacterized conserved protein, DUF2252 family</fullName>
    </submittedName>
</protein>
<dbReference type="Proteomes" id="UP000198356">
    <property type="component" value="Unassembled WGS sequence"/>
</dbReference>
<evidence type="ECO:0000313" key="1">
    <source>
        <dbReference type="EMBL" id="SNT14715.1"/>
    </source>
</evidence>
<gene>
    <name evidence="1" type="ORF">SAMN05421770_104387</name>
</gene>
<dbReference type="Pfam" id="PF10009">
    <property type="entry name" value="DUF2252"/>
    <property type="match status" value="1"/>
</dbReference>
<dbReference type="EMBL" id="FZOU01000004">
    <property type="protein sequence ID" value="SNT14715.1"/>
    <property type="molecule type" value="Genomic_DNA"/>
</dbReference>
<dbReference type="AlphaFoldDB" id="A0A239K9C8"/>
<dbReference type="InterPro" id="IPR018721">
    <property type="entry name" value="DUF2252"/>
</dbReference>
<sequence length="401" mass="44412">MAKTSSPRTKAQRDAILRERQQLKMAASAHAYVRGSTVRFYDWLRSDAVQATVPAGPDIWICGDCHTGNLGPVADVEGNIDIQIRDLDQTVIGNPAHDLLRLGLSLAMAGRSSDLPGVTTALMLEAMIGGYGAALAGRADRVLPEEIEPIRKVMRESKNRRWKHLAEERIEDVKPTIPLGSKFWALNADEQKELETLFDEEGLHQLVQKIGNDAEPQQVRLLDGAYWMKGCSSLGRLRYAALVGVGEKKRHEYRLLDLKEASRAAAPCTKGKEMPSNDAERVVAGARALSPFLGDRMLPAKIAGRPIVVRELRPQDLKFELIGLRQADAIAIARLMAGVVGRAHGRQMDRVTRQSWAKDLKRRNGKGLDAPRWLWSSVLDLVALHEAAYLEHCRRYAMGAA</sequence>
<dbReference type="RefSeq" id="WP_245817988.1">
    <property type="nucleotide sequence ID" value="NZ_FZOU01000004.1"/>
</dbReference>
<organism evidence="1 2">
    <name type="scientific">Granulicella rosea</name>
    <dbReference type="NCBI Taxonomy" id="474952"/>
    <lineage>
        <taxon>Bacteria</taxon>
        <taxon>Pseudomonadati</taxon>
        <taxon>Acidobacteriota</taxon>
        <taxon>Terriglobia</taxon>
        <taxon>Terriglobales</taxon>
        <taxon>Acidobacteriaceae</taxon>
        <taxon>Granulicella</taxon>
    </lineage>
</organism>
<proteinExistence type="predicted"/>
<evidence type="ECO:0000313" key="2">
    <source>
        <dbReference type="Proteomes" id="UP000198356"/>
    </source>
</evidence>
<dbReference type="PANTHER" id="PTHR39441:SF1">
    <property type="entry name" value="DUF2252 DOMAIN-CONTAINING PROTEIN"/>
    <property type="match status" value="1"/>
</dbReference>
<accession>A0A239K9C8</accession>
<keyword evidence="2" id="KW-1185">Reference proteome</keyword>
<name>A0A239K9C8_9BACT</name>
<reference evidence="1 2" key="1">
    <citation type="submission" date="2017-06" db="EMBL/GenBank/DDBJ databases">
        <authorList>
            <person name="Kim H.J."/>
            <person name="Triplett B.A."/>
        </authorList>
    </citation>
    <scope>NUCLEOTIDE SEQUENCE [LARGE SCALE GENOMIC DNA]</scope>
    <source>
        <strain evidence="1 2">DSM 18704</strain>
    </source>
</reference>
<dbReference type="PANTHER" id="PTHR39441">
    <property type="entry name" value="DUF2252 DOMAIN-CONTAINING PROTEIN"/>
    <property type="match status" value="1"/>
</dbReference>